<organism evidence="2 3">
    <name type="scientific">Flagellimonas aurea</name>
    <dbReference type="NCBI Taxonomy" id="2915619"/>
    <lineage>
        <taxon>Bacteria</taxon>
        <taxon>Pseudomonadati</taxon>
        <taxon>Bacteroidota</taxon>
        <taxon>Flavobacteriia</taxon>
        <taxon>Flavobacteriales</taxon>
        <taxon>Flavobacteriaceae</taxon>
        <taxon>Flagellimonas</taxon>
    </lineage>
</organism>
<dbReference type="EMBL" id="JAFLNL010000003">
    <property type="protein sequence ID" value="MBO0353891.1"/>
    <property type="molecule type" value="Genomic_DNA"/>
</dbReference>
<dbReference type="Pfam" id="PF01638">
    <property type="entry name" value="HxlR"/>
    <property type="match status" value="1"/>
</dbReference>
<evidence type="ECO:0000313" key="3">
    <source>
        <dbReference type="Proteomes" id="UP000664044"/>
    </source>
</evidence>
<dbReference type="Gene3D" id="1.10.10.10">
    <property type="entry name" value="Winged helix-like DNA-binding domain superfamily/Winged helix DNA-binding domain"/>
    <property type="match status" value="1"/>
</dbReference>
<protein>
    <submittedName>
        <fullName evidence="2">Winged helix-turn-helix transcriptional regulator</fullName>
    </submittedName>
</protein>
<dbReference type="PROSITE" id="PS51118">
    <property type="entry name" value="HTH_HXLR"/>
    <property type="match status" value="1"/>
</dbReference>
<gene>
    <name evidence="2" type="ORF">J0656_07670</name>
</gene>
<keyword evidence="3" id="KW-1185">Reference proteome</keyword>
<reference evidence="2 3" key="1">
    <citation type="submission" date="2021-03" db="EMBL/GenBank/DDBJ databases">
        <title>Muricauda lutimaris sp. nov. and Muricauda ruestringensis sp. nov, two marine members of the Flavobacteriaceae isolated from deep sea sediments of Western Pacific.</title>
        <authorList>
            <person name="Zhao S."/>
            <person name="Liu R."/>
        </authorList>
    </citation>
    <scope>NUCLEOTIDE SEQUENCE [LARGE SCALE GENOMIC DNA]</scope>
    <source>
        <strain evidence="2 3">BC31-1-A7</strain>
    </source>
</reference>
<evidence type="ECO:0000313" key="2">
    <source>
        <dbReference type="EMBL" id="MBO0353891.1"/>
    </source>
</evidence>
<sequence>MAKIMSRILSKEVKEHRMNDLVERKVNETRPINVEYSLPLYCKTLDSVINSMLDRGIQHRKNILAK</sequence>
<dbReference type="InterPro" id="IPR036388">
    <property type="entry name" value="WH-like_DNA-bd_sf"/>
</dbReference>
<accession>A0ABS3G4U3</accession>
<dbReference type="InterPro" id="IPR002577">
    <property type="entry name" value="HTH_HxlR"/>
</dbReference>
<dbReference type="Proteomes" id="UP000664044">
    <property type="component" value="Unassembled WGS sequence"/>
</dbReference>
<proteinExistence type="predicted"/>
<dbReference type="RefSeq" id="WP_207032680.1">
    <property type="nucleotide sequence ID" value="NZ_JAFLNL010000003.1"/>
</dbReference>
<name>A0ABS3G4U3_9FLAO</name>
<feature type="domain" description="HTH hxlR-type" evidence="1">
    <location>
        <begin position="1"/>
        <end position="64"/>
    </location>
</feature>
<evidence type="ECO:0000259" key="1">
    <source>
        <dbReference type="PROSITE" id="PS51118"/>
    </source>
</evidence>
<comment type="caution">
    <text evidence="2">The sequence shown here is derived from an EMBL/GenBank/DDBJ whole genome shotgun (WGS) entry which is preliminary data.</text>
</comment>